<sequence length="87" mass="9768">MANLLANVRSLCFAVCWAFGAVLRQRKPPTYTSPETEEKKLKKKMEKDPPNGKRSNSTRCHSTPPLNGSMRGVYIPTLVKMVRYAGL</sequence>
<feature type="region of interest" description="Disordered" evidence="1">
    <location>
        <begin position="28"/>
        <end position="68"/>
    </location>
</feature>
<feature type="signal peptide" evidence="2">
    <location>
        <begin position="1"/>
        <end position="18"/>
    </location>
</feature>
<dbReference type="AlphaFoldDB" id="A0A2M4CA96"/>
<accession>A0A2M4CA96</accession>
<evidence type="ECO:0000313" key="3">
    <source>
        <dbReference type="EMBL" id="MBW62250.1"/>
    </source>
</evidence>
<proteinExistence type="predicted"/>
<feature type="compositionally biased region" description="Polar residues" evidence="1">
    <location>
        <begin position="53"/>
        <end position="66"/>
    </location>
</feature>
<evidence type="ECO:0000256" key="2">
    <source>
        <dbReference type="SAM" id="SignalP"/>
    </source>
</evidence>
<keyword evidence="2" id="KW-0732">Signal</keyword>
<protein>
    <submittedName>
        <fullName evidence="3">Putative secreted protein</fullName>
    </submittedName>
</protein>
<feature type="chain" id="PRO_5014818076" evidence="2">
    <location>
        <begin position="19"/>
        <end position="87"/>
    </location>
</feature>
<reference evidence="3" key="1">
    <citation type="submission" date="2018-01" db="EMBL/GenBank/DDBJ databases">
        <title>An insight into the sialome of Amazonian anophelines.</title>
        <authorList>
            <person name="Ribeiro J.M."/>
            <person name="Scarpassa V."/>
            <person name="Calvo E."/>
        </authorList>
    </citation>
    <scope>NUCLEOTIDE SEQUENCE</scope>
    <source>
        <tissue evidence="3">Salivary glands</tissue>
    </source>
</reference>
<name>A0A2M4CA96_9DIPT</name>
<feature type="compositionally biased region" description="Basic and acidic residues" evidence="1">
    <location>
        <begin position="36"/>
        <end position="51"/>
    </location>
</feature>
<evidence type="ECO:0000256" key="1">
    <source>
        <dbReference type="SAM" id="MobiDB-lite"/>
    </source>
</evidence>
<dbReference type="EMBL" id="GGFJ01013109">
    <property type="protein sequence ID" value="MBW62250.1"/>
    <property type="molecule type" value="Transcribed_RNA"/>
</dbReference>
<organism evidence="3">
    <name type="scientific">Anopheles marajoara</name>
    <dbReference type="NCBI Taxonomy" id="58244"/>
    <lineage>
        <taxon>Eukaryota</taxon>
        <taxon>Metazoa</taxon>
        <taxon>Ecdysozoa</taxon>
        <taxon>Arthropoda</taxon>
        <taxon>Hexapoda</taxon>
        <taxon>Insecta</taxon>
        <taxon>Pterygota</taxon>
        <taxon>Neoptera</taxon>
        <taxon>Endopterygota</taxon>
        <taxon>Diptera</taxon>
        <taxon>Nematocera</taxon>
        <taxon>Culicoidea</taxon>
        <taxon>Culicidae</taxon>
        <taxon>Anophelinae</taxon>
        <taxon>Anopheles</taxon>
    </lineage>
</organism>